<evidence type="ECO:0000259" key="1">
    <source>
        <dbReference type="Pfam" id="PF21814"/>
    </source>
</evidence>
<reference evidence="2 3" key="1">
    <citation type="submission" date="2023-10" db="EMBL/GenBank/DDBJ databases">
        <title>Sphingomonas sp. HF-S4 16S ribosomal RNA gene Genome sequencing and assembly.</title>
        <authorList>
            <person name="Lee H."/>
        </authorList>
    </citation>
    <scope>NUCLEOTIDE SEQUENCE [LARGE SCALE GENOMIC DNA]</scope>
    <source>
        <strain evidence="2 3">HF-S4</strain>
    </source>
</reference>
<keyword evidence="3" id="KW-1185">Reference proteome</keyword>
<evidence type="ECO:0000313" key="2">
    <source>
        <dbReference type="EMBL" id="MDV3455881.1"/>
    </source>
</evidence>
<accession>A0ABU3Y3A6</accession>
<comment type="caution">
    <text evidence="2">The sequence shown here is derived from an EMBL/GenBank/DDBJ whole genome shotgun (WGS) entry which is preliminary data.</text>
</comment>
<dbReference type="Proteomes" id="UP001273531">
    <property type="component" value="Unassembled WGS sequence"/>
</dbReference>
<dbReference type="RefSeq" id="WP_317225087.1">
    <property type="nucleotide sequence ID" value="NZ_JAWJEJ010000001.1"/>
</dbReference>
<proteinExistence type="predicted"/>
<sequence length="507" mass="55269">MTHAYAFLFDGSVAGLPEPQLPFFTAAVFAAVSGADPGGTVRSQFRLGLPSLLGFAERTTAVHGTEKGSGRTVSRDIDTYKLVILQWLNSLDGGWSSIDRAWGERIFRRRTEECVVLSALTDEMRDRVDGSLKRVTGYVGGFAIDPGNPLHRGGFFELLIFGAAIVDGTVVQDRTIEGDEDWALEGAAQFKPGGLIWEDYGWLRSQGPDGLPKSELSEVGAAIASALARKHAPNVEHRVIEALSEAMFLNAEKKTFEFEASSDPDDILEAIMPEGKFTKYLFDRTHKDGGSKANFIIDDIGIDPEDWRYLAGQLYYGLASADPEAVQLNEWQDGYGARFDVVMRVRSRGGKTGVLVTGWNMNPGALPSLSTAYPGKRDADAIEPGDVPILPPGERDENDWARLWEWANSRGLRDAEAVVPTPMYITGCEPIAEGEFGSAAVRVADARRGLARWLARYGLGTRDGYPGILALSPVDGQSFDRAVAWARAVTVVLRLNGIEAEVETTKH</sequence>
<feature type="domain" description="DUF6883" evidence="1">
    <location>
        <begin position="267"/>
        <end position="376"/>
    </location>
</feature>
<evidence type="ECO:0000313" key="3">
    <source>
        <dbReference type="Proteomes" id="UP001273531"/>
    </source>
</evidence>
<protein>
    <recommendedName>
        <fullName evidence="1">DUF6883 domain-containing protein</fullName>
    </recommendedName>
</protein>
<name>A0ABU3Y3A6_9SPHN</name>
<organism evidence="2 3">
    <name type="scientific">Sphingomonas agrestis</name>
    <dbReference type="NCBI Taxonomy" id="3080540"/>
    <lineage>
        <taxon>Bacteria</taxon>
        <taxon>Pseudomonadati</taxon>
        <taxon>Pseudomonadota</taxon>
        <taxon>Alphaproteobacteria</taxon>
        <taxon>Sphingomonadales</taxon>
        <taxon>Sphingomonadaceae</taxon>
        <taxon>Sphingomonas</taxon>
    </lineage>
</organism>
<dbReference type="Pfam" id="PF21814">
    <property type="entry name" value="DUF6883"/>
    <property type="match status" value="1"/>
</dbReference>
<dbReference type="InterPro" id="IPR049250">
    <property type="entry name" value="DUF6883"/>
</dbReference>
<gene>
    <name evidence="2" type="ORF">RZN05_02710</name>
</gene>
<dbReference type="EMBL" id="JAWJEJ010000001">
    <property type="protein sequence ID" value="MDV3455881.1"/>
    <property type="molecule type" value="Genomic_DNA"/>
</dbReference>